<evidence type="ECO:0000313" key="8">
    <source>
        <dbReference type="EMBL" id="BCZ45369.1"/>
    </source>
</evidence>
<evidence type="ECO:0000256" key="1">
    <source>
        <dbReference type="ARBA" id="ARBA00004651"/>
    </source>
</evidence>
<dbReference type="InterPro" id="IPR036259">
    <property type="entry name" value="MFS_trans_sf"/>
</dbReference>
<evidence type="ECO:0000256" key="6">
    <source>
        <dbReference type="ARBA" id="ARBA00023136"/>
    </source>
</evidence>
<keyword evidence="4 7" id="KW-0812">Transmembrane</keyword>
<feature type="transmembrane region" description="Helical" evidence="7">
    <location>
        <begin position="385"/>
        <end position="404"/>
    </location>
</feature>
<feature type="transmembrane region" description="Helical" evidence="7">
    <location>
        <begin position="249"/>
        <end position="266"/>
    </location>
</feature>
<accession>A0ABM7T8X3</accession>
<dbReference type="EMBL" id="AP024849">
    <property type="protein sequence ID" value="BCZ45369.1"/>
    <property type="molecule type" value="Genomic_DNA"/>
</dbReference>
<comment type="similarity">
    <text evidence="2">Belongs to the major facilitator superfamily.</text>
</comment>
<evidence type="ECO:0000256" key="2">
    <source>
        <dbReference type="ARBA" id="ARBA00008335"/>
    </source>
</evidence>
<evidence type="ECO:0000256" key="4">
    <source>
        <dbReference type="ARBA" id="ARBA00022692"/>
    </source>
</evidence>
<feature type="transmembrane region" description="Helical" evidence="7">
    <location>
        <begin position="301"/>
        <end position="321"/>
    </location>
</feature>
<gene>
    <name evidence="8" type="ORF">psyc5s11_14360</name>
</gene>
<proteinExistence type="inferred from homology"/>
<feature type="transmembrane region" description="Helical" evidence="7">
    <location>
        <begin position="143"/>
        <end position="163"/>
    </location>
</feature>
<dbReference type="PANTHER" id="PTHR23514">
    <property type="entry name" value="BYPASS OF STOP CODON PROTEIN 6"/>
    <property type="match status" value="1"/>
</dbReference>
<feature type="transmembrane region" description="Helical" evidence="7">
    <location>
        <begin position="75"/>
        <end position="95"/>
    </location>
</feature>
<comment type="subcellular location">
    <subcellularLocation>
        <location evidence="1">Cell membrane</location>
        <topology evidence="1">Multi-pass membrane protein</topology>
    </subcellularLocation>
</comment>
<sequence length="423" mass="46644">MKYTYKHTLRACYIGYITQAVVNNLAPILFIIFQKQFHISFEEIGRLVLINFATQTFADVIAIKYVDKLGYRKSAILAHIFCAIGLIGLSILPQLMISPYIGLIMAVMIYALGGGILEVLVSPIVESIPGDEKASAMSLLHSFYCWGQMGVVFITTILLKLIGEDMWTIIPIIWAVIPIYNGFKFIKVPLMPLMPQEEQMPIKVLLKSNHILVAFMLMLCAGASELTMSQWSSIFAEKGLSVPKVIGDIAGPCMFAIFMGIGRTLYGIWGSRINLRKALFGSGILCVTCYAVTVFSPWPMLSLIACAISGLSVSLMWPGTFSLSAKMYPKGGTAMFGMLAIFGDLGGSIGPWLAGFMSDIAQKSTKIIEIGQVYNINLDQLGLKSGLFVSTVFPIMLVLAVIFLKDEKKKFSENYRKIKLIDK</sequence>
<dbReference type="PANTHER" id="PTHR23514:SF3">
    <property type="entry name" value="BYPASS OF STOP CODON PROTEIN 6"/>
    <property type="match status" value="1"/>
</dbReference>
<dbReference type="Proteomes" id="UP000824633">
    <property type="component" value="Chromosome"/>
</dbReference>
<feature type="transmembrane region" description="Helical" evidence="7">
    <location>
        <begin position="211"/>
        <end position="229"/>
    </location>
</feature>
<keyword evidence="6 7" id="KW-0472">Membrane</keyword>
<dbReference type="RefSeq" id="WP_224036970.1">
    <property type="nucleotide sequence ID" value="NZ_AP024849.1"/>
</dbReference>
<organism evidence="8 9">
    <name type="scientific">Clostridium gelidum</name>
    <dbReference type="NCBI Taxonomy" id="704125"/>
    <lineage>
        <taxon>Bacteria</taxon>
        <taxon>Bacillati</taxon>
        <taxon>Bacillota</taxon>
        <taxon>Clostridia</taxon>
        <taxon>Eubacteriales</taxon>
        <taxon>Clostridiaceae</taxon>
        <taxon>Clostridium</taxon>
    </lineage>
</organism>
<dbReference type="Pfam" id="PF07690">
    <property type="entry name" value="MFS_1"/>
    <property type="match status" value="1"/>
</dbReference>
<dbReference type="InterPro" id="IPR011701">
    <property type="entry name" value="MFS"/>
</dbReference>
<evidence type="ECO:0000313" key="9">
    <source>
        <dbReference type="Proteomes" id="UP000824633"/>
    </source>
</evidence>
<evidence type="ECO:0000256" key="7">
    <source>
        <dbReference type="SAM" id="Phobius"/>
    </source>
</evidence>
<feature type="transmembrane region" description="Helical" evidence="7">
    <location>
        <begin position="333"/>
        <end position="354"/>
    </location>
</feature>
<name>A0ABM7T8X3_9CLOT</name>
<reference evidence="9" key="1">
    <citation type="submission" date="2021-07" db="EMBL/GenBank/DDBJ databases">
        <title>Complete genome sequencing of a Clostridium isolate.</title>
        <authorList>
            <person name="Ueki A."/>
            <person name="Tonouchi A."/>
        </authorList>
    </citation>
    <scope>NUCLEOTIDE SEQUENCE [LARGE SCALE GENOMIC DNA]</scope>
    <source>
        <strain evidence="9">C5S11</strain>
    </source>
</reference>
<dbReference type="InterPro" id="IPR051788">
    <property type="entry name" value="MFS_Transporter"/>
</dbReference>
<keyword evidence="5 7" id="KW-1133">Transmembrane helix</keyword>
<feature type="transmembrane region" description="Helical" evidence="7">
    <location>
        <begin position="169"/>
        <end position="190"/>
    </location>
</feature>
<feature type="transmembrane region" description="Helical" evidence="7">
    <location>
        <begin position="44"/>
        <end position="63"/>
    </location>
</feature>
<evidence type="ECO:0008006" key="10">
    <source>
        <dbReference type="Google" id="ProtNLM"/>
    </source>
</evidence>
<protein>
    <recommendedName>
        <fullName evidence="10">MFS transporter</fullName>
    </recommendedName>
</protein>
<dbReference type="Gene3D" id="1.20.1250.20">
    <property type="entry name" value="MFS general substrate transporter like domains"/>
    <property type="match status" value="2"/>
</dbReference>
<feature type="transmembrane region" description="Helical" evidence="7">
    <location>
        <begin position="12"/>
        <end position="32"/>
    </location>
</feature>
<dbReference type="SUPFAM" id="SSF103473">
    <property type="entry name" value="MFS general substrate transporter"/>
    <property type="match status" value="1"/>
</dbReference>
<keyword evidence="3" id="KW-0813">Transport</keyword>
<feature type="transmembrane region" description="Helical" evidence="7">
    <location>
        <begin position="278"/>
        <end position="295"/>
    </location>
</feature>
<evidence type="ECO:0000256" key="3">
    <source>
        <dbReference type="ARBA" id="ARBA00022448"/>
    </source>
</evidence>
<keyword evidence="9" id="KW-1185">Reference proteome</keyword>
<feature type="transmembrane region" description="Helical" evidence="7">
    <location>
        <begin position="101"/>
        <end position="122"/>
    </location>
</feature>
<evidence type="ECO:0000256" key="5">
    <source>
        <dbReference type="ARBA" id="ARBA00022989"/>
    </source>
</evidence>